<dbReference type="AlphaFoldDB" id="A0A9X5E2C0"/>
<organism evidence="1 2">
    <name type="scientific">Scytonema millei VB511283</name>
    <dbReference type="NCBI Taxonomy" id="1245923"/>
    <lineage>
        <taxon>Bacteria</taxon>
        <taxon>Bacillati</taxon>
        <taxon>Cyanobacteriota</taxon>
        <taxon>Cyanophyceae</taxon>
        <taxon>Nostocales</taxon>
        <taxon>Scytonemataceae</taxon>
        <taxon>Scytonema</taxon>
    </lineage>
</organism>
<comment type="caution">
    <text evidence="1">The sequence shown here is derived from an EMBL/GenBank/DDBJ whole genome shotgun (WGS) entry which is preliminary data.</text>
</comment>
<evidence type="ECO:0000313" key="2">
    <source>
        <dbReference type="Proteomes" id="UP000031532"/>
    </source>
</evidence>
<reference evidence="1 2" key="1">
    <citation type="journal article" date="2015" name="Genome Announc.">
        <title>Draft Genome Sequence of the Terrestrial Cyanobacterium Scytonema millei VB511283, Isolated from Eastern India.</title>
        <authorList>
            <person name="Sen D."/>
            <person name="Chandrababunaidu M.M."/>
            <person name="Singh D."/>
            <person name="Sanghi N."/>
            <person name="Ghorai A."/>
            <person name="Mishra G.P."/>
            <person name="Madduluri M."/>
            <person name="Adhikary S.P."/>
            <person name="Tripathy S."/>
        </authorList>
    </citation>
    <scope>NUCLEOTIDE SEQUENCE [LARGE SCALE GENOMIC DNA]</scope>
    <source>
        <strain evidence="1 2">VB511283</strain>
    </source>
</reference>
<dbReference type="Proteomes" id="UP000031532">
    <property type="component" value="Unassembled WGS sequence"/>
</dbReference>
<dbReference type="RefSeq" id="WP_039715297.1">
    <property type="nucleotide sequence ID" value="NZ_JTJC03000001.1"/>
</dbReference>
<dbReference type="EMBL" id="JTJC03000001">
    <property type="protein sequence ID" value="NHC33802.1"/>
    <property type="molecule type" value="Genomic_DNA"/>
</dbReference>
<name>A0A9X5E2C0_9CYAN</name>
<proteinExistence type="predicted"/>
<accession>A0A9X5E2C0</accession>
<gene>
    <name evidence="1" type="ORF">QH73_0003845</name>
</gene>
<protein>
    <submittedName>
        <fullName evidence="1">Uncharacterized protein</fullName>
    </submittedName>
</protein>
<keyword evidence="2" id="KW-1185">Reference proteome</keyword>
<sequence length="281" mass="31875">MKALKQVDIELLASEYDWTDPDCFTNHFQRHDKPGEVCLSVGELKTAYENSQYVCDQYETKSSKVAELSVGIFKEDRWLKTDLIVGKSKQGDYFLLDGRHRLLAIIQVLGLVGDGLGIGTQILDQLVRIELFEGVEIEEVPELVIAYNESRNITKAEAIHIRLSKLQVGGDSKDLVRKVLTGGYTNKDMMESVANYFVRKPQQVIKSNTVQKIGEGLAKYILFGKKKRVKDGAISQITVDEFCAMADKLWGYVEEYAAQEVEKARHYSDFIKYAISRFEAK</sequence>
<evidence type="ECO:0000313" key="1">
    <source>
        <dbReference type="EMBL" id="NHC33802.1"/>
    </source>
</evidence>